<keyword evidence="1" id="KW-0813">Transport</keyword>
<dbReference type="GO" id="GO:0022848">
    <property type="term" value="F:acetylcholine-gated monoatomic cation-selective channel activity"/>
    <property type="evidence" value="ECO:0007669"/>
    <property type="project" value="InterPro"/>
</dbReference>
<evidence type="ECO:0000256" key="10">
    <source>
        <dbReference type="ARBA" id="ARBA00023303"/>
    </source>
</evidence>
<name>A0AAV6TXL8_9ARAC</name>
<evidence type="ECO:0000313" key="15">
    <source>
        <dbReference type="Proteomes" id="UP000827092"/>
    </source>
</evidence>
<proteinExistence type="predicted"/>
<comment type="caution">
    <text evidence="14">The sequence shown here is derived from an EMBL/GenBank/DDBJ whole genome shotgun (WGS) entry which is preliminary data.</text>
</comment>
<comment type="subcellular location">
    <subcellularLocation>
        <location evidence="11">Synaptic cell membrane</location>
        <topology evidence="11">Multi-pass membrane protein</topology>
    </subcellularLocation>
</comment>
<dbReference type="SUPFAM" id="SSF63712">
    <property type="entry name" value="Nicotinic receptor ligand binding domain-like"/>
    <property type="match status" value="1"/>
</dbReference>
<dbReference type="CDD" id="cd18989">
    <property type="entry name" value="LGIC_ECD_cation"/>
    <property type="match status" value="1"/>
</dbReference>
<keyword evidence="8" id="KW-0675">Receptor</keyword>
<keyword evidence="9" id="KW-1071">Ligand-gated ion channel</keyword>
<dbReference type="GO" id="GO:0045211">
    <property type="term" value="C:postsynaptic membrane"/>
    <property type="evidence" value="ECO:0007669"/>
    <property type="project" value="InterPro"/>
</dbReference>
<keyword evidence="6" id="KW-0406">Ion transport</keyword>
<reference evidence="14 15" key="1">
    <citation type="journal article" date="2022" name="Nat. Ecol. Evol.">
        <title>A masculinizing supergene underlies an exaggerated male reproductive morph in a spider.</title>
        <authorList>
            <person name="Hendrickx F."/>
            <person name="De Corte Z."/>
            <person name="Sonet G."/>
            <person name="Van Belleghem S.M."/>
            <person name="Kostlbacher S."/>
            <person name="Vangestel C."/>
        </authorList>
    </citation>
    <scope>NUCLEOTIDE SEQUENCE [LARGE SCALE GENOMIC DNA]</scope>
    <source>
        <strain evidence="14">W744_W776</strain>
    </source>
</reference>
<evidence type="ECO:0000256" key="3">
    <source>
        <dbReference type="ARBA" id="ARBA00022692"/>
    </source>
</evidence>
<accession>A0AAV6TXL8</accession>
<dbReference type="InterPro" id="IPR038050">
    <property type="entry name" value="Neuro_actylchol_rec"/>
</dbReference>
<dbReference type="EMBL" id="JAFNEN010000929">
    <property type="protein sequence ID" value="KAG8176000.1"/>
    <property type="molecule type" value="Genomic_DNA"/>
</dbReference>
<keyword evidence="15" id="KW-1185">Reference proteome</keyword>
<feature type="transmembrane region" description="Helical" evidence="12">
    <location>
        <begin position="406"/>
        <end position="424"/>
    </location>
</feature>
<evidence type="ECO:0000313" key="14">
    <source>
        <dbReference type="EMBL" id="KAG8176000.1"/>
    </source>
</evidence>
<protein>
    <recommendedName>
        <fullName evidence="13">Neurotransmitter-gated ion-channel ligand-binding domain-containing protein</fullName>
    </recommendedName>
</protein>
<keyword evidence="2" id="KW-1003">Cell membrane</keyword>
<dbReference type="AlphaFoldDB" id="A0AAV6TXL8"/>
<dbReference type="SUPFAM" id="SSF90112">
    <property type="entry name" value="Neurotransmitter-gated ion-channel transmembrane pore"/>
    <property type="match status" value="1"/>
</dbReference>
<evidence type="ECO:0000256" key="8">
    <source>
        <dbReference type="ARBA" id="ARBA00023170"/>
    </source>
</evidence>
<evidence type="ECO:0000256" key="6">
    <source>
        <dbReference type="ARBA" id="ARBA00023065"/>
    </source>
</evidence>
<evidence type="ECO:0000256" key="9">
    <source>
        <dbReference type="ARBA" id="ARBA00023286"/>
    </source>
</evidence>
<evidence type="ECO:0000256" key="5">
    <source>
        <dbReference type="ARBA" id="ARBA00023018"/>
    </source>
</evidence>
<keyword evidence="7 12" id="KW-0472">Membrane</keyword>
<dbReference type="Gene3D" id="1.20.58.390">
    <property type="entry name" value="Neurotransmitter-gated ion-channel transmembrane domain"/>
    <property type="match status" value="1"/>
</dbReference>
<dbReference type="Gene3D" id="2.70.170.10">
    <property type="entry name" value="Neurotransmitter-gated ion-channel ligand-binding domain"/>
    <property type="match status" value="1"/>
</dbReference>
<dbReference type="PANTHER" id="PTHR18945">
    <property type="entry name" value="NEUROTRANSMITTER GATED ION CHANNEL"/>
    <property type="match status" value="1"/>
</dbReference>
<evidence type="ECO:0000256" key="2">
    <source>
        <dbReference type="ARBA" id="ARBA00022475"/>
    </source>
</evidence>
<dbReference type="PRINTS" id="PR00254">
    <property type="entry name" value="NICOTINICR"/>
</dbReference>
<gene>
    <name evidence="14" type="ORF">JTE90_002472</name>
</gene>
<keyword evidence="5" id="KW-0770">Synapse</keyword>
<feature type="transmembrane region" description="Helical" evidence="12">
    <location>
        <begin position="251"/>
        <end position="274"/>
    </location>
</feature>
<keyword evidence="4 12" id="KW-1133">Transmembrane helix</keyword>
<organism evidence="14 15">
    <name type="scientific">Oedothorax gibbosus</name>
    <dbReference type="NCBI Taxonomy" id="931172"/>
    <lineage>
        <taxon>Eukaryota</taxon>
        <taxon>Metazoa</taxon>
        <taxon>Ecdysozoa</taxon>
        <taxon>Arthropoda</taxon>
        <taxon>Chelicerata</taxon>
        <taxon>Arachnida</taxon>
        <taxon>Araneae</taxon>
        <taxon>Araneomorphae</taxon>
        <taxon>Entelegynae</taxon>
        <taxon>Araneoidea</taxon>
        <taxon>Linyphiidae</taxon>
        <taxon>Erigoninae</taxon>
        <taxon>Oedothorax</taxon>
    </lineage>
</organism>
<dbReference type="InterPro" id="IPR036719">
    <property type="entry name" value="Neuro-gated_channel_TM_sf"/>
</dbReference>
<evidence type="ECO:0000259" key="13">
    <source>
        <dbReference type="Pfam" id="PF02931"/>
    </source>
</evidence>
<dbReference type="InterPro" id="IPR036734">
    <property type="entry name" value="Neur_chan_lig-bd_sf"/>
</dbReference>
<evidence type="ECO:0000256" key="11">
    <source>
        <dbReference type="ARBA" id="ARBA00034099"/>
    </source>
</evidence>
<keyword evidence="3 12" id="KW-0812">Transmembrane</keyword>
<sequence length="425" mass="48161">MSKISPIPFPNYQILKNVVTFIVFCTFILIGQSVQSQEVMETTVSSEMKRLREDLLKNYDEAAVKNKSSAVTVKLFFDVKHIVNLDEKFQILTVKGDLIMEWKDVQLKWDPSSYSSISSIRIKPDDIWTPSISSLYNVKASQVLNKDAYSSAALLQSNGTVKWTPDVTFDIPCTTRLRHYPFDAHNCSIMLFGWAMADQVILEISRQPLPTPLPGAKWIVTKVEHESVDPKDFYNSHLILVKVFLQRTSRIFRYVCVVPTIITLFTSLFGFWLLPSDTSRFMIGCSNVILMSLCLQNLAATVPAGKDIPLIAAYNAAFLCMSGIFLLVTSITDLLKESSGRPPQVFLRFVRRHLERYLFVNFLFANSSDRILKDVNSPLDGDTAISPEEEKIKKDWEYISVVLDRISFYAFVVTYGVLLAVLASV</sequence>
<evidence type="ECO:0000256" key="12">
    <source>
        <dbReference type="SAM" id="Phobius"/>
    </source>
</evidence>
<evidence type="ECO:0000256" key="4">
    <source>
        <dbReference type="ARBA" id="ARBA00022989"/>
    </source>
</evidence>
<dbReference type="InterPro" id="IPR006201">
    <property type="entry name" value="Neur_channel"/>
</dbReference>
<keyword evidence="10" id="KW-0407">Ion channel</keyword>
<evidence type="ECO:0000256" key="7">
    <source>
        <dbReference type="ARBA" id="ARBA00023136"/>
    </source>
</evidence>
<dbReference type="GO" id="GO:0004888">
    <property type="term" value="F:transmembrane signaling receptor activity"/>
    <property type="evidence" value="ECO:0007669"/>
    <property type="project" value="InterPro"/>
</dbReference>
<dbReference type="InterPro" id="IPR002394">
    <property type="entry name" value="Nicotinic_acetylcholine_rcpt"/>
</dbReference>
<dbReference type="Proteomes" id="UP000827092">
    <property type="component" value="Unassembled WGS sequence"/>
</dbReference>
<evidence type="ECO:0000256" key="1">
    <source>
        <dbReference type="ARBA" id="ARBA00022448"/>
    </source>
</evidence>
<dbReference type="InterPro" id="IPR006202">
    <property type="entry name" value="Neur_chan_lig-bd"/>
</dbReference>
<feature type="transmembrane region" description="Helical" evidence="12">
    <location>
        <begin position="311"/>
        <end position="331"/>
    </location>
</feature>
<feature type="domain" description="Neurotransmitter-gated ion-channel ligand-binding" evidence="13">
    <location>
        <begin position="49"/>
        <end position="239"/>
    </location>
</feature>
<dbReference type="Pfam" id="PF02931">
    <property type="entry name" value="Neur_chan_LBD"/>
    <property type="match status" value="1"/>
</dbReference>